<name>A0A506XYD1_9MICO</name>
<accession>A0A506XYD1</accession>
<keyword evidence="3" id="KW-1185">Reference proteome</keyword>
<reference evidence="2 3" key="1">
    <citation type="submission" date="2019-06" db="EMBL/GenBank/DDBJ databases">
        <authorList>
            <person name="Li F."/>
        </authorList>
    </citation>
    <scope>NUCLEOTIDE SEQUENCE [LARGE SCALE GENOMIC DNA]</scope>
    <source>
        <strain evidence="2 3">10F1D-1</strain>
    </source>
</reference>
<organism evidence="2 3">
    <name type="scientific">Schumannella soli</name>
    <dbReference type="NCBI Taxonomy" id="2590779"/>
    <lineage>
        <taxon>Bacteria</taxon>
        <taxon>Bacillati</taxon>
        <taxon>Actinomycetota</taxon>
        <taxon>Actinomycetes</taxon>
        <taxon>Micrococcales</taxon>
        <taxon>Microbacteriaceae</taxon>
        <taxon>Schumannella</taxon>
    </lineage>
</organism>
<dbReference type="EMBL" id="VHQG01000001">
    <property type="protein sequence ID" value="TPW77781.1"/>
    <property type="molecule type" value="Genomic_DNA"/>
</dbReference>
<feature type="domain" description="Thioredoxin" evidence="1">
    <location>
        <begin position="33"/>
        <end position="93"/>
    </location>
</feature>
<comment type="caution">
    <text evidence="2">The sequence shown here is derived from an EMBL/GenBank/DDBJ whole genome shotgun (WGS) entry which is preliminary data.</text>
</comment>
<dbReference type="Gene3D" id="3.40.30.10">
    <property type="entry name" value="Glutaredoxin"/>
    <property type="match status" value="1"/>
</dbReference>
<evidence type="ECO:0000313" key="3">
    <source>
        <dbReference type="Proteomes" id="UP000316252"/>
    </source>
</evidence>
<dbReference type="InterPro" id="IPR036249">
    <property type="entry name" value="Thioredoxin-like_sf"/>
</dbReference>
<evidence type="ECO:0000313" key="2">
    <source>
        <dbReference type="EMBL" id="TPW77781.1"/>
    </source>
</evidence>
<dbReference type="InterPro" id="IPR013766">
    <property type="entry name" value="Thioredoxin_domain"/>
</dbReference>
<dbReference type="AlphaFoldDB" id="A0A506XYD1"/>
<gene>
    <name evidence="2" type="ORF">FJ657_03795</name>
</gene>
<dbReference type="Proteomes" id="UP000316252">
    <property type="component" value="Unassembled WGS sequence"/>
</dbReference>
<dbReference type="SUPFAM" id="SSF52833">
    <property type="entry name" value="Thioredoxin-like"/>
    <property type="match status" value="1"/>
</dbReference>
<evidence type="ECO:0000259" key="1">
    <source>
        <dbReference type="Pfam" id="PF00085"/>
    </source>
</evidence>
<protein>
    <submittedName>
        <fullName evidence="2">Thioredoxin</fullName>
    </submittedName>
</protein>
<sequence>MTGELRVPRHRNLRRTAAFSIPYRLWFDTQLVLKALAIKYESRVQVITVEATSNPITSERIAGSIFPTFQLWKDGHPTTTYVGPHAMPDLEKAFEATLI</sequence>
<dbReference type="Pfam" id="PF00085">
    <property type="entry name" value="Thioredoxin"/>
    <property type="match status" value="1"/>
</dbReference>
<proteinExistence type="predicted"/>